<evidence type="ECO:0000256" key="2">
    <source>
        <dbReference type="SAM" id="MobiDB-lite"/>
    </source>
</evidence>
<dbReference type="GO" id="GO:0004197">
    <property type="term" value="F:cysteine-type endopeptidase activity"/>
    <property type="evidence" value="ECO:0007669"/>
    <property type="project" value="InterPro"/>
</dbReference>
<comment type="caution">
    <text evidence="4">The sequence shown here is derived from an EMBL/GenBank/DDBJ whole genome shotgun (WGS) entry which is preliminary data.</text>
</comment>
<accession>A0A8H6IY17</accession>
<dbReference type="InterPro" id="IPR050452">
    <property type="entry name" value="Metacaspase"/>
</dbReference>
<feature type="domain" description="Peptidase C14 caspase" evidence="3">
    <location>
        <begin position="19"/>
        <end position="183"/>
    </location>
</feature>
<dbReference type="PANTHER" id="PTHR48104:SF30">
    <property type="entry name" value="METACASPASE-1"/>
    <property type="match status" value="1"/>
</dbReference>
<feature type="compositionally biased region" description="Low complexity" evidence="2">
    <location>
        <begin position="68"/>
        <end position="78"/>
    </location>
</feature>
<evidence type="ECO:0000313" key="4">
    <source>
        <dbReference type="EMBL" id="KAF6802590.1"/>
    </source>
</evidence>
<dbReference type="Pfam" id="PF00656">
    <property type="entry name" value="Peptidase_C14"/>
    <property type="match status" value="1"/>
</dbReference>
<sequence>MVTGTDACAGPEPGHRLFALLVGVDFYFAGDARRSQGSRTLSINNLRGCTNDVNTVRDFLSRAFPHTSPSVLTSSTTTGDEPVEPGDRLPTFANTEKKFATVRREATVGDMFLFHFSGHGAELDPVAASPDRDRRDPSLLTADFCRGGPAARGWQLNAWLRRLNEKRIRVVVMLDSCHSATYRTVRDQVAGVVRGQNPVVYGRDKLRFLGRTEPFLVAPLVVRVEAGMVYLPVGKAHGVDGNSEFTSLMQCGLVFSAEDVGGFVSRAVAPPELVGALRRDNLEIVPARWSFGDVFFRVEVDGQLGTGFRQLLSNAIKTRVAGRVEVGALSGLLPNSGSFELRKDGDAGLVVGGPASVVGYEGPIRGLSFRHDDEEGLAAATAVALSHLGRFGRILALRDEASRTPKPFVVSLRLQDAATTEEPFLGGRSFDLTFHDLGVVDLYLTVMTLGSAFEIQQLYPESDRVRQQTGAPSSIHHDTSCPNSRIPRIGKGIVIIIPPQGRRSFAYKTRCGEHTYIHT</sequence>
<dbReference type="AlphaFoldDB" id="A0A8H6IY17"/>
<dbReference type="EMBL" id="WIGN01000266">
    <property type="protein sequence ID" value="KAF6802590.1"/>
    <property type="molecule type" value="Genomic_DNA"/>
</dbReference>
<protein>
    <recommendedName>
        <fullName evidence="3">Peptidase C14 caspase domain-containing protein</fullName>
    </recommendedName>
</protein>
<dbReference type="GO" id="GO:0006508">
    <property type="term" value="P:proteolysis"/>
    <property type="evidence" value="ECO:0007669"/>
    <property type="project" value="InterPro"/>
</dbReference>
<name>A0A8H6IY17_9PEZI</name>
<dbReference type="Gene3D" id="3.40.50.1460">
    <property type="match status" value="1"/>
</dbReference>
<comment type="similarity">
    <text evidence="1">Belongs to the peptidase C14B family.</text>
</comment>
<reference evidence="4 5" key="1">
    <citation type="journal article" date="2020" name="Phytopathology">
        <title>Genome Sequence Resources of Colletotrichum truncatum, C. plurivorum, C. musicola, and C. sojae: Four Species Pathogenic to Soybean (Glycine max).</title>
        <authorList>
            <person name="Rogerio F."/>
            <person name="Boufleur T.R."/>
            <person name="Ciampi-Guillardi M."/>
            <person name="Sukno S.A."/>
            <person name="Thon M.R."/>
            <person name="Massola Junior N.S."/>
            <person name="Baroncelli R."/>
        </authorList>
    </citation>
    <scope>NUCLEOTIDE SEQUENCE [LARGE SCALE GENOMIC DNA]</scope>
    <source>
        <strain evidence="4 5">LFN0009</strain>
    </source>
</reference>
<dbReference type="InterPro" id="IPR011600">
    <property type="entry name" value="Pept_C14_caspase"/>
</dbReference>
<keyword evidence="5" id="KW-1185">Reference proteome</keyword>
<feature type="region of interest" description="Disordered" evidence="2">
    <location>
        <begin position="68"/>
        <end position="90"/>
    </location>
</feature>
<dbReference type="PANTHER" id="PTHR48104">
    <property type="entry name" value="METACASPASE-4"/>
    <property type="match status" value="1"/>
</dbReference>
<dbReference type="GO" id="GO:0005737">
    <property type="term" value="C:cytoplasm"/>
    <property type="evidence" value="ECO:0007669"/>
    <property type="project" value="TreeGrafter"/>
</dbReference>
<evidence type="ECO:0000259" key="3">
    <source>
        <dbReference type="Pfam" id="PF00656"/>
    </source>
</evidence>
<dbReference type="Proteomes" id="UP000652219">
    <property type="component" value="Unassembled WGS sequence"/>
</dbReference>
<evidence type="ECO:0000256" key="1">
    <source>
        <dbReference type="ARBA" id="ARBA00009005"/>
    </source>
</evidence>
<proteinExistence type="inferred from homology"/>
<gene>
    <name evidence="4" type="ORF">CSOJ01_11505</name>
</gene>
<evidence type="ECO:0000313" key="5">
    <source>
        <dbReference type="Proteomes" id="UP000652219"/>
    </source>
</evidence>
<organism evidence="4 5">
    <name type="scientific">Colletotrichum sojae</name>
    <dbReference type="NCBI Taxonomy" id="2175907"/>
    <lineage>
        <taxon>Eukaryota</taxon>
        <taxon>Fungi</taxon>
        <taxon>Dikarya</taxon>
        <taxon>Ascomycota</taxon>
        <taxon>Pezizomycotina</taxon>
        <taxon>Sordariomycetes</taxon>
        <taxon>Hypocreomycetidae</taxon>
        <taxon>Glomerellales</taxon>
        <taxon>Glomerellaceae</taxon>
        <taxon>Colletotrichum</taxon>
        <taxon>Colletotrichum orchidearum species complex</taxon>
    </lineage>
</organism>